<keyword evidence="2" id="KW-1185">Reference proteome</keyword>
<sequence length="221" mass="23321">MTTIAIVGAGPGLGVAVARRFGREGHDVALIARDQDRLDALATELSGEGVTARGFAADVRDPKALTTALDAATATLGPIEVLQYSPVPHGEFMRPVLETTPADLSGPIEFSVYGPVTAVRQVLPGMRALRRGTILFVNGGSAAVPHPERAGTSIAFAAESAYGRLLHETLADEGIHVAQLIIPGAIVPGHPRKDPAVLADTLWHLHQDRHGFRHFADDLDS</sequence>
<dbReference type="Pfam" id="PF00106">
    <property type="entry name" value="adh_short"/>
    <property type="match status" value="1"/>
</dbReference>
<gene>
    <name evidence="1" type="ORF">ACFOZ0_05140</name>
</gene>
<comment type="caution">
    <text evidence="1">The sequence shown here is derived from an EMBL/GenBank/DDBJ whole genome shotgun (WGS) entry which is preliminary data.</text>
</comment>
<proteinExistence type="predicted"/>
<dbReference type="EMBL" id="JBHRWR010000002">
    <property type="protein sequence ID" value="MFC3572673.1"/>
    <property type="molecule type" value="Genomic_DNA"/>
</dbReference>
<reference evidence="2" key="1">
    <citation type="journal article" date="2019" name="Int. J. Syst. Evol. Microbiol.">
        <title>The Global Catalogue of Microorganisms (GCM) 10K type strain sequencing project: providing services to taxonomists for standard genome sequencing and annotation.</title>
        <authorList>
            <consortium name="The Broad Institute Genomics Platform"/>
            <consortium name="The Broad Institute Genome Sequencing Center for Infectious Disease"/>
            <person name="Wu L."/>
            <person name="Ma J."/>
        </authorList>
    </citation>
    <scope>NUCLEOTIDE SEQUENCE [LARGE SCALE GENOMIC DNA]</scope>
    <source>
        <strain evidence="2">CGMCC 4.7035</strain>
    </source>
</reference>
<dbReference type="RefSeq" id="WP_310772928.1">
    <property type="nucleotide sequence ID" value="NZ_JBHRWR010000002.1"/>
</dbReference>
<dbReference type="InterPro" id="IPR036291">
    <property type="entry name" value="NAD(P)-bd_dom_sf"/>
</dbReference>
<protein>
    <submittedName>
        <fullName evidence="1">SDR family NAD(P)-dependent oxidoreductase</fullName>
    </submittedName>
</protein>
<organism evidence="1 2">
    <name type="scientific">Streptomyces yaanensis</name>
    <dbReference type="NCBI Taxonomy" id="1142239"/>
    <lineage>
        <taxon>Bacteria</taxon>
        <taxon>Bacillati</taxon>
        <taxon>Actinomycetota</taxon>
        <taxon>Actinomycetes</taxon>
        <taxon>Kitasatosporales</taxon>
        <taxon>Streptomycetaceae</taxon>
        <taxon>Streptomyces</taxon>
    </lineage>
</organism>
<name>A0ABV7S6X5_9ACTN</name>
<dbReference type="InterPro" id="IPR002347">
    <property type="entry name" value="SDR_fam"/>
</dbReference>
<evidence type="ECO:0000313" key="1">
    <source>
        <dbReference type="EMBL" id="MFC3572673.1"/>
    </source>
</evidence>
<dbReference type="Gene3D" id="3.40.50.720">
    <property type="entry name" value="NAD(P)-binding Rossmann-like Domain"/>
    <property type="match status" value="1"/>
</dbReference>
<dbReference type="PANTHER" id="PTHR43431:SF7">
    <property type="entry name" value="OXIDOREDUCTASE, SHORT CHAIN DEHYDROGENASE_REDUCTASE FAMILY (AFU_ORTHOLOGUE AFUA_5G14000)"/>
    <property type="match status" value="1"/>
</dbReference>
<evidence type="ECO:0000313" key="2">
    <source>
        <dbReference type="Proteomes" id="UP001595701"/>
    </source>
</evidence>
<dbReference type="Proteomes" id="UP001595701">
    <property type="component" value="Unassembled WGS sequence"/>
</dbReference>
<dbReference type="SUPFAM" id="SSF51735">
    <property type="entry name" value="NAD(P)-binding Rossmann-fold domains"/>
    <property type="match status" value="1"/>
</dbReference>
<accession>A0ABV7S6X5</accession>
<dbReference type="PANTHER" id="PTHR43431">
    <property type="entry name" value="OXIDOREDUCTASE, SHORT CHAIN DEHYDROGENASE/REDUCTASE FAMILY (AFU_ORTHOLOGUE AFUA_5G14000)"/>
    <property type="match status" value="1"/>
</dbReference>